<keyword evidence="2 3" id="KW-0175">Coiled coil</keyword>
<organism evidence="5 6">
    <name type="scientific">Marinifilum caeruleilacunae</name>
    <dbReference type="NCBI Taxonomy" id="2499076"/>
    <lineage>
        <taxon>Bacteria</taxon>
        <taxon>Pseudomonadati</taxon>
        <taxon>Bacteroidota</taxon>
        <taxon>Bacteroidia</taxon>
        <taxon>Marinilabiliales</taxon>
        <taxon>Marinifilaceae</taxon>
    </lineage>
</organism>
<dbReference type="PANTHER" id="PTHR32347:SF23">
    <property type="entry name" value="BLL5650 PROTEIN"/>
    <property type="match status" value="1"/>
</dbReference>
<dbReference type="InterPro" id="IPR050465">
    <property type="entry name" value="UPF0194_transport"/>
</dbReference>
<dbReference type="EMBL" id="RZNH01000014">
    <property type="protein sequence ID" value="NOU60170.1"/>
    <property type="molecule type" value="Genomic_DNA"/>
</dbReference>
<dbReference type="Pfam" id="PF25990">
    <property type="entry name" value="Beta-barrel_YknX"/>
    <property type="match status" value="1"/>
</dbReference>
<feature type="coiled-coil region" evidence="3">
    <location>
        <begin position="112"/>
        <end position="210"/>
    </location>
</feature>
<sequence>MKIIIKCLFVSILFWSCSKEGKKNIHNLQNGAYTASISESGELQAMNSRALNLPSIGFRYGWEFKLIHLVENGRIVKQGDVIAKFDQSSVKKVIIELKTKLELEQANYNKTKVSNEIELRKLETALEEEEANFDLKKLEIEKFKFESKQKLRVKELEFEQVKLKLAEAKKRIKLQGIISSNELKIQELKVKQIQNDIENAYAALEKLTVTSPINGIVQIKNNRRTKLKFKVGDELYLGQSFALVPDLKKMKVLTKINELDFKKIQEGQKVKVRLDALPSVSFHGKVKYLGKLSKAKEAESRIKVFDCEIEVDEADPRLKPGMTVSSEIYYADYKNADYVSNDCIYTTNGKSYVYIWENNEPTMYPVNVKAVNSQFSLVETKLKHGQKLIPIQEISKLKS</sequence>
<evidence type="ECO:0000259" key="4">
    <source>
        <dbReference type="Pfam" id="PF25990"/>
    </source>
</evidence>
<reference evidence="5 6" key="1">
    <citation type="submission" date="2018-12" db="EMBL/GenBank/DDBJ databases">
        <title>Marinifilum JC070 sp. nov., a marine bacterium isolated from Yongle Blue Hole in the South China Sea.</title>
        <authorList>
            <person name="Fu T."/>
        </authorList>
    </citation>
    <scope>NUCLEOTIDE SEQUENCE [LARGE SCALE GENOMIC DNA]</scope>
    <source>
        <strain evidence="5 6">JC070</strain>
    </source>
</reference>
<evidence type="ECO:0000256" key="3">
    <source>
        <dbReference type="SAM" id="Coils"/>
    </source>
</evidence>
<comment type="caution">
    <text evidence="5">The sequence shown here is derived from an EMBL/GenBank/DDBJ whole genome shotgun (WGS) entry which is preliminary data.</text>
</comment>
<keyword evidence="6" id="KW-1185">Reference proteome</keyword>
<evidence type="ECO:0000313" key="5">
    <source>
        <dbReference type="EMBL" id="NOU60170.1"/>
    </source>
</evidence>
<feature type="domain" description="YknX-like beta-barrel" evidence="4">
    <location>
        <begin position="250"/>
        <end position="328"/>
    </location>
</feature>
<name>A0ABX1WWA4_9BACT</name>
<protein>
    <submittedName>
        <fullName evidence="5">HlyD family efflux transporter periplasmic adaptor subunit</fullName>
    </submittedName>
</protein>
<dbReference type="PANTHER" id="PTHR32347">
    <property type="entry name" value="EFFLUX SYSTEM COMPONENT YKNX-RELATED"/>
    <property type="match status" value="1"/>
</dbReference>
<accession>A0ABX1WWA4</accession>
<dbReference type="RefSeq" id="WP_171595453.1">
    <property type="nucleotide sequence ID" value="NZ_RZNH01000014.1"/>
</dbReference>
<evidence type="ECO:0000256" key="1">
    <source>
        <dbReference type="ARBA" id="ARBA00004196"/>
    </source>
</evidence>
<dbReference type="InterPro" id="IPR058636">
    <property type="entry name" value="Beta-barrel_YknX"/>
</dbReference>
<dbReference type="Gene3D" id="2.40.30.170">
    <property type="match status" value="1"/>
</dbReference>
<evidence type="ECO:0000256" key="2">
    <source>
        <dbReference type="ARBA" id="ARBA00023054"/>
    </source>
</evidence>
<evidence type="ECO:0000313" key="6">
    <source>
        <dbReference type="Proteomes" id="UP000732105"/>
    </source>
</evidence>
<comment type="subcellular location">
    <subcellularLocation>
        <location evidence="1">Cell envelope</location>
    </subcellularLocation>
</comment>
<dbReference type="Proteomes" id="UP000732105">
    <property type="component" value="Unassembled WGS sequence"/>
</dbReference>
<gene>
    <name evidence="5" type="ORF">ELS83_10060</name>
</gene>
<proteinExistence type="predicted"/>